<dbReference type="AlphaFoldDB" id="A0AA50CQB2"/>
<organism evidence="1 2">
    <name type="scientific">Shinella sumterensis</name>
    <dbReference type="NCBI Taxonomy" id="1967501"/>
    <lineage>
        <taxon>Bacteria</taxon>
        <taxon>Pseudomonadati</taxon>
        <taxon>Pseudomonadota</taxon>
        <taxon>Alphaproteobacteria</taxon>
        <taxon>Hyphomicrobiales</taxon>
        <taxon>Rhizobiaceae</taxon>
        <taxon>Shinella</taxon>
    </lineage>
</organism>
<name>A0AA50CQB2_9HYPH</name>
<gene>
    <name evidence="1" type="ORF">Q9313_26175</name>
</gene>
<dbReference type="RefSeq" id="WP_306040853.1">
    <property type="nucleotide sequence ID" value="NZ_CP132305.1"/>
</dbReference>
<keyword evidence="2" id="KW-1185">Reference proteome</keyword>
<evidence type="ECO:0000313" key="1">
    <source>
        <dbReference type="EMBL" id="WLS00861.1"/>
    </source>
</evidence>
<sequence length="472" mass="53443">MDDATPTEPDDIRRPRHKMHGKRGTWFELINKKGIERNWIWQLRGDNVIRGDRRSGIKAKDFVAEAVISNEKTSPLFEVPRVVVETMRFDVKALRGQDVPIFWYLFAQARFQGIGAEEHVVSIQALKDYLGTPRRDRILKSLDKLMATEMSLHVNMPGIHGRKSMPMILSVEVDGDTVRYSLPAVLRKAVLWSRDYTWVDINAIARFHSKFTAAVYIKTCYEAGLHRSRRSNIVDTLDRFRARLGLPEGTQASVLADTIDRVREDLLAIDGPRRRFNITFVLEEGYVVIECNSSAKKLKEIKPRPMTVKSIRQVARMNSGPLAVPPSRWPSLVRLRQAATLLGTSVFTLADAWKLDVFGAAAYPETTFIGMLGDEFIKLIDEEGADEVLETWLDKREFPELGGRRVVEGVGVEKSRKRKMVTIVTVTPASREPDVFIEDLRLGDEVGLLEYGIAQPPAVLISADIDDMDIPF</sequence>
<evidence type="ECO:0000313" key="2">
    <source>
        <dbReference type="Proteomes" id="UP001234585"/>
    </source>
</evidence>
<dbReference type="Proteomes" id="UP001234585">
    <property type="component" value="Plasmid unnamed3"/>
</dbReference>
<reference evidence="1 2" key="1">
    <citation type="submission" date="2023-08" db="EMBL/GenBank/DDBJ databases">
        <title>Pathogen: clinical or host-associated sample.</title>
        <authorList>
            <person name="Hergert J."/>
            <person name="Casey R."/>
            <person name="Wagner J."/>
            <person name="Young E.L."/>
            <person name="Oakeson K.F."/>
        </authorList>
    </citation>
    <scope>NUCLEOTIDE SEQUENCE [LARGE SCALE GENOMIC DNA]</scope>
    <source>
        <strain evidence="1 2">1760953</strain>
        <plasmid evidence="1 2">unnamed3</plasmid>
    </source>
</reference>
<protein>
    <submittedName>
        <fullName evidence="1">Uncharacterized protein</fullName>
    </submittedName>
</protein>
<dbReference type="EMBL" id="CP132305">
    <property type="protein sequence ID" value="WLS00861.1"/>
    <property type="molecule type" value="Genomic_DNA"/>
</dbReference>
<proteinExistence type="predicted"/>
<keyword evidence="1" id="KW-0614">Plasmid</keyword>
<accession>A0AA50CQB2</accession>
<geneLocation type="plasmid" evidence="1 2">
    <name>unnamed3</name>
</geneLocation>